<dbReference type="Proteomes" id="UP000240978">
    <property type="component" value="Unassembled WGS sequence"/>
</dbReference>
<dbReference type="EMBL" id="PYGK01000003">
    <property type="protein sequence ID" value="PSL33222.1"/>
    <property type="molecule type" value="Genomic_DNA"/>
</dbReference>
<evidence type="ECO:0000313" key="2">
    <source>
        <dbReference type="Proteomes" id="UP000240978"/>
    </source>
</evidence>
<dbReference type="OrthoDB" id="677432at2"/>
<comment type="caution">
    <text evidence="1">The sequence shown here is derived from an EMBL/GenBank/DDBJ whole genome shotgun (WGS) entry which is preliminary data.</text>
</comment>
<evidence type="ECO:0000313" key="1">
    <source>
        <dbReference type="EMBL" id="PSL33222.1"/>
    </source>
</evidence>
<protein>
    <submittedName>
        <fullName evidence="1">Uncharacterized protein</fullName>
    </submittedName>
</protein>
<keyword evidence="2" id="KW-1185">Reference proteome</keyword>
<reference evidence="1 2" key="1">
    <citation type="submission" date="2018-03" db="EMBL/GenBank/DDBJ databases">
        <title>Genomic Encyclopedia of Archaeal and Bacterial Type Strains, Phase II (KMG-II): from individual species to whole genera.</title>
        <authorList>
            <person name="Goeker M."/>
        </authorList>
    </citation>
    <scope>NUCLEOTIDE SEQUENCE [LARGE SCALE GENOMIC DNA]</scope>
    <source>
        <strain evidence="1 2">DSM 18107</strain>
    </source>
</reference>
<organism evidence="1 2">
    <name type="scientific">Chitinophaga ginsengisoli</name>
    <dbReference type="NCBI Taxonomy" id="363837"/>
    <lineage>
        <taxon>Bacteria</taxon>
        <taxon>Pseudomonadati</taxon>
        <taxon>Bacteroidota</taxon>
        <taxon>Chitinophagia</taxon>
        <taxon>Chitinophagales</taxon>
        <taxon>Chitinophagaceae</taxon>
        <taxon>Chitinophaga</taxon>
    </lineage>
</organism>
<proteinExistence type="predicted"/>
<gene>
    <name evidence="1" type="ORF">CLV42_103204</name>
</gene>
<dbReference type="AlphaFoldDB" id="A0A2P8GGX8"/>
<accession>A0A2P8GGX8</accession>
<name>A0A2P8GGX8_9BACT</name>
<dbReference type="RefSeq" id="WP_106601552.1">
    <property type="nucleotide sequence ID" value="NZ_PYGK01000003.1"/>
</dbReference>
<sequence>MNALLEKEKQTILQFFEDSANDFWKTLREISANTNVRLEDVIEIVFTTKDFVESYYRHKNGEPVFTPRKVYEKRTSFWLKLLAAFCDRII</sequence>